<dbReference type="InterPro" id="IPR003143">
    <property type="entry name" value="Cyt_cd1_C_sf"/>
</dbReference>
<protein>
    <submittedName>
        <fullName evidence="6">Nitrite reductase</fullName>
    </submittedName>
</protein>
<dbReference type="InterPro" id="IPR009056">
    <property type="entry name" value="Cyt_c-like_dom"/>
</dbReference>
<dbReference type="Proteomes" id="UP000230790">
    <property type="component" value="Unassembled WGS sequence"/>
</dbReference>
<dbReference type="Pfam" id="PF13442">
    <property type="entry name" value="Cytochrome_CBB3"/>
    <property type="match status" value="1"/>
</dbReference>
<evidence type="ECO:0000256" key="3">
    <source>
        <dbReference type="ARBA" id="ARBA00023004"/>
    </source>
</evidence>
<name>A0A2M8QFQ9_9CHLR</name>
<evidence type="ECO:0000313" key="7">
    <source>
        <dbReference type="Proteomes" id="UP000230790"/>
    </source>
</evidence>
<sequence length="719" mass="77708">MSNKRIPVIAGALVVLFIALLFIVGRSLTAPSAPPATVASPTTAPQAQATLPVQAQTASQQTQKAAGKPPGLYDAELAISAMQKGGCGACHIIPGVPNAVGTIGPNLTDIATMVQTHLQEGKYTGSAKTVEEFLHESIVSPDAFLAPDCGGAPCQKGLMPGNLANVLTANEINSVVAYLMRGPQEAAAKSEAESAAQPVPVAASESPMLTEAEFAWAKQTYFERCAGCHGTLRKGATGPALTPDKTLPKGTLALSTIIFNGTNRGMPDWGKQGFMTQAQTEVMAKFLQNEPPAPPEMSLAQMKATWKQFVPPADRPTTVQTDRDWRNYFVVTLRDAGKVAVIDGDTHEIVETVDTGYAVHITRMSATGRYAYVIGRDGKLAMVDLWPEKPQKVAEVQVCYDARSVEVSKYKGELGDFTDKYAIVGCYWPPHFVILDGQTLEPFKVVSTRGYTVDANEFHPEPRVASIVASHFKPEWIVNVKEIGQIWLVSYADPHNPTIKMIEAAPFLHDGGWDVSKRYFLVAANQSNKVAVVDAKESKLVAMVDTPAVPHPGRGANWVDPQYGPVWSTSHLGDAAITSIGTDPEGHPDAAWKAVRVTKLPGAGSLFIKTHPKSQWIWVDMTLNPDPVLARTICVIAKAQPDRTHKCWEVASYGRAVHLEYNQQGDQVWVSVWGDASKPGETGEIVIYDDATLQEKARIPNLITPTGKFNVNNTVEDIY</sequence>
<dbReference type="AlphaFoldDB" id="A0A2M8QFQ9"/>
<dbReference type="PROSITE" id="PS51007">
    <property type="entry name" value="CYTC"/>
    <property type="match status" value="2"/>
</dbReference>
<evidence type="ECO:0000256" key="4">
    <source>
        <dbReference type="PROSITE-ProRule" id="PRU00433"/>
    </source>
</evidence>
<gene>
    <name evidence="6" type="ORF">CUN48_02545</name>
</gene>
<accession>A0A2M8QFQ9</accession>
<feature type="domain" description="Cytochrome c" evidence="5">
    <location>
        <begin position="64"/>
        <end position="183"/>
    </location>
</feature>
<dbReference type="CDD" id="cd20779">
    <property type="entry name" value="8prop_hemeD1_NirS"/>
    <property type="match status" value="1"/>
</dbReference>
<dbReference type="InterPro" id="IPR011048">
    <property type="entry name" value="Haem_d1_sf"/>
</dbReference>
<dbReference type="InterPro" id="IPR051200">
    <property type="entry name" value="Host-pathogen_enzymatic-act"/>
</dbReference>
<dbReference type="PANTHER" id="PTHR47197">
    <property type="entry name" value="PROTEIN NIRF"/>
    <property type="match status" value="1"/>
</dbReference>
<evidence type="ECO:0000256" key="1">
    <source>
        <dbReference type="ARBA" id="ARBA00022617"/>
    </source>
</evidence>
<dbReference type="Gene3D" id="2.140.10.20">
    <property type="entry name" value="C-terminal (heme d1) domain of cytochrome cd1-nitrite reductase"/>
    <property type="match status" value="1"/>
</dbReference>
<feature type="domain" description="Cytochrome c" evidence="5">
    <location>
        <begin position="212"/>
        <end position="291"/>
    </location>
</feature>
<dbReference type="PANTHER" id="PTHR47197:SF3">
    <property type="entry name" value="DIHYDRO-HEME D1 DEHYDROGENASE"/>
    <property type="match status" value="1"/>
</dbReference>
<evidence type="ECO:0000259" key="5">
    <source>
        <dbReference type="PROSITE" id="PS51007"/>
    </source>
</evidence>
<dbReference type="GO" id="GO:0020037">
    <property type="term" value="F:heme binding"/>
    <property type="evidence" value="ECO:0007669"/>
    <property type="project" value="InterPro"/>
</dbReference>
<dbReference type="GO" id="GO:0046872">
    <property type="term" value="F:metal ion binding"/>
    <property type="evidence" value="ECO:0007669"/>
    <property type="project" value="UniProtKB-KW"/>
</dbReference>
<evidence type="ECO:0000313" key="6">
    <source>
        <dbReference type="EMBL" id="PJF48624.1"/>
    </source>
</evidence>
<evidence type="ECO:0000256" key="2">
    <source>
        <dbReference type="ARBA" id="ARBA00022723"/>
    </source>
</evidence>
<dbReference type="EMBL" id="PGTN01000010">
    <property type="protein sequence ID" value="PJF48624.1"/>
    <property type="molecule type" value="Genomic_DNA"/>
</dbReference>
<dbReference type="SUPFAM" id="SSF46626">
    <property type="entry name" value="Cytochrome c"/>
    <property type="match status" value="2"/>
</dbReference>
<proteinExistence type="predicted"/>
<dbReference type="Gene3D" id="1.10.760.10">
    <property type="entry name" value="Cytochrome c-like domain"/>
    <property type="match status" value="2"/>
</dbReference>
<dbReference type="Pfam" id="PF02239">
    <property type="entry name" value="Cytochrom_D1"/>
    <property type="match status" value="1"/>
</dbReference>
<dbReference type="SUPFAM" id="SSF51004">
    <property type="entry name" value="C-terminal (heme d1) domain of cytochrome cd1-nitrite reductase"/>
    <property type="match status" value="1"/>
</dbReference>
<dbReference type="GO" id="GO:0009055">
    <property type="term" value="F:electron transfer activity"/>
    <property type="evidence" value="ECO:0007669"/>
    <property type="project" value="InterPro"/>
</dbReference>
<keyword evidence="1 4" id="KW-0349">Heme</keyword>
<keyword evidence="2 4" id="KW-0479">Metal-binding</keyword>
<dbReference type="InterPro" id="IPR036909">
    <property type="entry name" value="Cyt_c-like_dom_sf"/>
</dbReference>
<comment type="caution">
    <text evidence="6">The sequence shown here is derived from an EMBL/GenBank/DDBJ whole genome shotgun (WGS) entry which is preliminary data.</text>
</comment>
<keyword evidence="3 4" id="KW-0408">Iron</keyword>
<organism evidence="6 7">
    <name type="scientific">Candidatus Thermofonsia Clade 3 bacterium</name>
    <dbReference type="NCBI Taxonomy" id="2364212"/>
    <lineage>
        <taxon>Bacteria</taxon>
        <taxon>Bacillati</taxon>
        <taxon>Chloroflexota</taxon>
        <taxon>Candidatus Thermofontia</taxon>
        <taxon>Candidatus Thermofonsia Clade 3</taxon>
    </lineage>
</organism>
<reference evidence="6 7" key="1">
    <citation type="submission" date="2017-11" db="EMBL/GenBank/DDBJ databases">
        <title>Evolution of Phototrophy in the Chloroflexi Phylum Driven by Horizontal Gene Transfer.</title>
        <authorList>
            <person name="Ward L.M."/>
            <person name="Hemp J."/>
            <person name="Shih P.M."/>
            <person name="Mcglynn S.E."/>
            <person name="Fischer W."/>
        </authorList>
    </citation>
    <scope>NUCLEOTIDE SEQUENCE [LARGE SCALE GENOMIC DNA]</scope>
    <source>
        <strain evidence="6">JP3_7</strain>
    </source>
</reference>